<dbReference type="PANTHER" id="PTHR20961">
    <property type="entry name" value="GLYCOSYLTRANSFERASE"/>
    <property type="match status" value="1"/>
</dbReference>
<feature type="transmembrane region" description="Helical" evidence="11">
    <location>
        <begin position="9"/>
        <end position="28"/>
    </location>
</feature>
<organism evidence="13 14">
    <name type="scientific">Lingula anatina</name>
    <name type="common">Brachiopod</name>
    <name type="synonym">Lingula unguis</name>
    <dbReference type="NCBI Taxonomy" id="7574"/>
    <lineage>
        <taxon>Eukaryota</taxon>
        <taxon>Metazoa</taxon>
        <taxon>Spiralia</taxon>
        <taxon>Lophotrochozoa</taxon>
        <taxon>Brachiopoda</taxon>
        <taxon>Linguliformea</taxon>
        <taxon>Lingulata</taxon>
        <taxon>Lingulida</taxon>
        <taxon>Linguloidea</taxon>
        <taxon>Lingulidae</taxon>
        <taxon>Lingula</taxon>
    </lineage>
</organism>
<evidence type="ECO:0000256" key="8">
    <source>
        <dbReference type="ARBA" id="ARBA00042574"/>
    </source>
</evidence>
<evidence type="ECO:0000256" key="6">
    <source>
        <dbReference type="ARBA" id="ARBA00023180"/>
    </source>
</evidence>
<dbReference type="STRING" id="7574.A0A1S3IE95"/>
<keyword evidence="11" id="KW-0812">Transmembrane</keyword>
<keyword evidence="11" id="KW-0472">Membrane</keyword>
<dbReference type="OrthoDB" id="529273at2759"/>
<protein>
    <recommendedName>
        <fullName evidence="7">EGF domain-specific O-linked N-acetylglucosamine transferase</fullName>
        <ecNumber evidence="1">2.4.1.255</ecNumber>
    </recommendedName>
    <alternativeName>
        <fullName evidence="8">Extracellular O-linked N-acetylglucosamine transferase</fullName>
    </alternativeName>
</protein>
<sequence length="467" mass="53404">MVLFKEKCLYLMIAGMVNYILGLGVVLWKISHAPVREYSKGCLDCARTPGQTHRAAHGENRSSGLPASDPNFSHCGPFKDPQDTVFGYWNWKKVSMCDGHLIAYRDKFALLRNVIVDRKRSKEWSVAGIAPDRVPHQKEENEFISIKKGFFQILCSGTLTAVFNETQMKRMWLQKTMTTDTSLDKYAIIPRESKMTIIVTRFGYANAYWAIVDMYNAFLLQNFFGKSCTEVKVLLLDSHPWGAFDGMWNTVFGKMLRLTDLHNVTLFKTVVWGMQSNQSPMLRRHMPHLPFVRPFRETMLHRHGVRPQHSQACKTSKLNVLFIWRHDYVAHPRNPSGRVTRKIANEGELLNHLQKTFPSFNISGIQLDKLTIANQLQLVSATDILIAMHGAALAFTVFMTPGSGVIELYPKGHGVSWHFENLARWNGVHYTRWQNVDFDAENQEATFIPPAVASRLVRDMSQQVCPE</sequence>
<dbReference type="AlphaFoldDB" id="A0A1S3IE95"/>
<evidence type="ECO:0000313" key="15">
    <source>
        <dbReference type="RefSeq" id="XP_013396479.1"/>
    </source>
</evidence>
<evidence type="ECO:0000313" key="13">
    <source>
        <dbReference type="Proteomes" id="UP000085678"/>
    </source>
</evidence>
<evidence type="ECO:0000256" key="3">
    <source>
        <dbReference type="ARBA" id="ARBA00022679"/>
    </source>
</evidence>
<dbReference type="Pfam" id="PF04577">
    <property type="entry name" value="Glyco_transf_61"/>
    <property type="match status" value="1"/>
</dbReference>
<evidence type="ECO:0000256" key="1">
    <source>
        <dbReference type="ARBA" id="ARBA00011970"/>
    </source>
</evidence>
<evidence type="ECO:0000256" key="4">
    <source>
        <dbReference type="ARBA" id="ARBA00022729"/>
    </source>
</evidence>
<evidence type="ECO:0000256" key="5">
    <source>
        <dbReference type="ARBA" id="ARBA00022824"/>
    </source>
</evidence>
<evidence type="ECO:0000313" key="14">
    <source>
        <dbReference type="RefSeq" id="XP_013396478.1"/>
    </source>
</evidence>
<dbReference type="EC" id="2.4.1.255" evidence="1"/>
<keyword evidence="13" id="KW-1185">Reference proteome</keyword>
<dbReference type="RefSeq" id="XP_013396479.1">
    <property type="nucleotide sequence ID" value="XM_013541025.1"/>
</dbReference>
<gene>
    <name evidence="14 15" type="primary">LOC106163443</name>
</gene>
<keyword evidence="2" id="KW-0328">Glycosyltransferase</keyword>
<dbReference type="KEGG" id="lak:106163443"/>
<keyword evidence="5" id="KW-0256">Endoplasmic reticulum</keyword>
<evidence type="ECO:0000256" key="9">
    <source>
        <dbReference type="ARBA" id="ARBA00048317"/>
    </source>
</evidence>
<keyword evidence="11" id="KW-1133">Transmembrane helix</keyword>
<dbReference type="RefSeq" id="XP_013396478.1">
    <property type="nucleotide sequence ID" value="XM_013541024.1"/>
</dbReference>
<evidence type="ECO:0000256" key="2">
    <source>
        <dbReference type="ARBA" id="ARBA00022676"/>
    </source>
</evidence>
<accession>A0A1S3IE95</accession>
<keyword evidence="6" id="KW-0325">Glycoprotein</keyword>
<keyword evidence="4" id="KW-0732">Signal</keyword>
<dbReference type="PANTHER" id="PTHR20961:SF148">
    <property type="entry name" value="EGF DOMAIN-SPECIFIC O-LINKED N-ACETYLGLUCOSAMINE TRANSFERASE"/>
    <property type="match status" value="1"/>
</dbReference>
<dbReference type="GO" id="GO:0097363">
    <property type="term" value="F:protein O-acetylglucosaminyltransferase activity"/>
    <property type="evidence" value="ECO:0007669"/>
    <property type="project" value="UniProtKB-EC"/>
</dbReference>
<feature type="domain" description="Glycosyltransferase 61 catalytic" evidence="12">
    <location>
        <begin position="310"/>
        <end position="406"/>
    </location>
</feature>
<evidence type="ECO:0000256" key="7">
    <source>
        <dbReference type="ARBA" id="ARBA00040944"/>
    </source>
</evidence>
<evidence type="ECO:0000256" key="11">
    <source>
        <dbReference type="SAM" id="Phobius"/>
    </source>
</evidence>
<comment type="catalytic activity">
    <reaction evidence="10">
        <text>L-threonyl-[protein] + UDP-N-acetyl-alpha-D-glucosamine = 3-O-(N-acetyl-beta-D-glucosaminyl)-L-threonyl-[protein] + UDP + H(+)</text>
        <dbReference type="Rhea" id="RHEA:48908"/>
        <dbReference type="Rhea" id="RHEA-COMP:11060"/>
        <dbReference type="Rhea" id="RHEA-COMP:12252"/>
        <dbReference type="ChEBI" id="CHEBI:15378"/>
        <dbReference type="ChEBI" id="CHEBI:30013"/>
        <dbReference type="ChEBI" id="CHEBI:57705"/>
        <dbReference type="ChEBI" id="CHEBI:58223"/>
        <dbReference type="ChEBI" id="CHEBI:90840"/>
        <dbReference type="EC" id="2.4.1.255"/>
    </reaction>
</comment>
<name>A0A1S3IE95_LINAN</name>
<reference evidence="14 15" key="1">
    <citation type="submission" date="2025-04" db="UniProtKB">
        <authorList>
            <consortium name="RefSeq"/>
        </authorList>
    </citation>
    <scope>IDENTIFICATION</scope>
    <source>
        <tissue evidence="14 15">Gonads</tissue>
    </source>
</reference>
<evidence type="ECO:0000256" key="10">
    <source>
        <dbReference type="ARBA" id="ARBA00049432"/>
    </source>
</evidence>
<dbReference type="OMA" id="CAKDEND"/>
<comment type="catalytic activity">
    <reaction evidence="9">
        <text>L-seryl-[protein] + UDP-N-acetyl-alpha-D-glucosamine = 3-O-(N-acetyl-beta-D-glucosaminyl)-L-seryl-[protein] + UDP + H(+)</text>
        <dbReference type="Rhea" id="RHEA:48904"/>
        <dbReference type="Rhea" id="RHEA-COMP:9863"/>
        <dbReference type="Rhea" id="RHEA-COMP:12251"/>
        <dbReference type="ChEBI" id="CHEBI:15378"/>
        <dbReference type="ChEBI" id="CHEBI:29999"/>
        <dbReference type="ChEBI" id="CHEBI:57705"/>
        <dbReference type="ChEBI" id="CHEBI:58223"/>
        <dbReference type="ChEBI" id="CHEBI:90838"/>
        <dbReference type="EC" id="2.4.1.255"/>
    </reaction>
</comment>
<dbReference type="GeneID" id="106163443"/>
<dbReference type="InterPro" id="IPR007657">
    <property type="entry name" value="Glycosyltransferase_61"/>
</dbReference>
<proteinExistence type="predicted"/>
<dbReference type="InterPro" id="IPR049625">
    <property type="entry name" value="Glyco_transf_61_cat"/>
</dbReference>
<keyword evidence="3" id="KW-0808">Transferase</keyword>
<dbReference type="Proteomes" id="UP000085678">
    <property type="component" value="Unplaced"/>
</dbReference>
<evidence type="ECO:0000259" key="12">
    <source>
        <dbReference type="Pfam" id="PF04577"/>
    </source>
</evidence>